<reference evidence="1 2" key="1">
    <citation type="submission" date="2024-08" db="EMBL/GenBank/DDBJ databases">
        <authorList>
            <person name="Cucini C."/>
            <person name="Frati F."/>
        </authorList>
    </citation>
    <scope>NUCLEOTIDE SEQUENCE [LARGE SCALE GENOMIC DNA]</scope>
</reference>
<sequence length="191" mass="21948">MVRGFLKTFQKNPQDFSDYGSENWVNALMNYLKDSPQYKLELSDVRSWMKTESIFEELNERYEYCPVKECSGTSGYVVDGGNLPVRSDDDNEMIFEVDQEPTEVISNMSADVAAQDVYEEALEPNEDLGYQHVDNADEIHGEIQPHELEDGFFDGIEEIVQYPFIEEIVIDEPALDIPNVSLDQLRSRRCA</sequence>
<gene>
    <name evidence="1" type="ORF">ODALV1_LOCUS20601</name>
</gene>
<evidence type="ECO:0000313" key="2">
    <source>
        <dbReference type="Proteomes" id="UP001642540"/>
    </source>
</evidence>
<dbReference type="EMBL" id="CAXLJM020000068">
    <property type="protein sequence ID" value="CAL8124406.1"/>
    <property type="molecule type" value="Genomic_DNA"/>
</dbReference>
<comment type="caution">
    <text evidence="1">The sequence shown here is derived from an EMBL/GenBank/DDBJ whole genome shotgun (WGS) entry which is preliminary data.</text>
</comment>
<evidence type="ECO:0000313" key="1">
    <source>
        <dbReference type="EMBL" id="CAL8124406.1"/>
    </source>
</evidence>
<proteinExistence type="predicted"/>
<keyword evidence="2" id="KW-1185">Reference proteome</keyword>
<accession>A0ABP1REH8</accession>
<organism evidence="1 2">
    <name type="scientific">Orchesella dallaii</name>
    <dbReference type="NCBI Taxonomy" id="48710"/>
    <lineage>
        <taxon>Eukaryota</taxon>
        <taxon>Metazoa</taxon>
        <taxon>Ecdysozoa</taxon>
        <taxon>Arthropoda</taxon>
        <taxon>Hexapoda</taxon>
        <taxon>Collembola</taxon>
        <taxon>Entomobryomorpha</taxon>
        <taxon>Entomobryoidea</taxon>
        <taxon>Orchesellidae</taxon>
        <taxon>Orchesellinae</taxon>
        <taxon>Orchesella</taxon>
    </lineage>
</organism>
<dbReference type="Proteomes" id="UP001642540">
    <property type="component" value="Unassembled WGS sequence"/>
</dbReference>
<protein>
    <submittedName>
        <fullName evidence="1">Uncharacterized protein</fullName>
    </submittedName>
</protein>
<name>A0ABP1REH8_9HEXA</name>